<gene>
    <name evidence="1" type="ORF">SKAU_G00401420</name>
</gene>
<evidence type="ECO:0000313" key="2">
    <source>
        <dbReference type="Proteomes" id="UP001152622"/>
    </source>
</evidence>
<reference evidence="1" key="1">
    <citation type="journal article" date="2023" name="Science">
        <title>Genome structures resolve the early diversification of teleost fishes.</title>
        <authorList>
            <person name="Parey E."/>
            <person name="Louis A."/>
            <person name="Montfort J."/>
            <person name="Bouchez O."/>
            <person name="Roques C."/>
            <person name="Iampietro C."/>
            <person name="Lluch J."/>
            <person name="Castinel A."/>
            <person name="Donnadieu C."/>
            <person name="Desvignes T."/>
            <person name="Floi Bucao C."/>
            <person name="Jouanno E."/>
            <person name="Wen M."/>
            <person name="Mejri S."/>
            <person name="Dirks R."/>
            <person name="Jansen H."/>
            <person name="Henkel C."/>
            <person name="Chen W.J."/>
            <person name="Zahm M."/>
            <person name="Cabau C."/>
            <person name="Klopp C."/>
            <person name="Thompson A.W."/>
            <person name="Robinson-Rechavi M."/>
            <person name="Braasch I."/>
            <person name="Lecointre G."/>
            <person name="Bobe J."/>
            <person name="Postlethwait J.H."/>
            <person name="Berthelot C."/>
            <person name="Roest Crollius H."/>
            <person name="Guiguen Y."/>
        </authorList>
    </citation>
    <scope>NUCLEOTIDE SEQUENCE</scope>
    <source>
        <strain evidence="1">WJC10195</strain>
    </source>
</reference>
<dbReference type="Proteomes" id="UP001152622">
    <property type="component" value="Chromosome 21"/>
</dbReference>
<evidence type="ECO:0000313" key="1">
    <source>
        <dbReference type="EMBL" id="KAJ8334503.1"/>
    </source>
</evidence>
<proteinExistence type="predicted"/>
<dbReference type="AlphaFoldDB" id="A0A9Q1E949"/>
<comment type="caution">
    <text evidence="1">The sequence shown here is derived from an EMBL/GenBank/DDBJ whole genome shotgun (WGS) entry which is preliminary data.</text>
</comment>
<accession>A0A9Q1E949</accession>
<sequence length="66" mass="7006">MDDACEWWDGSRQNRKAGKQLAASKKALTHLQGLLIASRPPSLPVFSGASGLAKALSVMRIKAAEA</sequence>
<keyword evidence="2" id="KW-1185">Reference proteome</keyword>
<protein>
    <submittedName>
        <fullName evidence="1">Uncharacterized protein</fullName>
    </submittedName>
</protein>
<dbReference type="EMBL" id="JAINUF010000021">
    <property type="protein sequence ID" value="KAJ8334503.1"/>
    <property type="molecule type" value="Genomic_DNA"/>
</dbReference>
<organism evidence="1 2">
    <name type="scientific">Synaphobranchus kaupii</name>
    <name type="common">Kaup's arrowtooth eel</name>
    <dbReference type="NCBI Taxonomy" id="118154"/>
    <lineage>
        <taxon>Eukaryota</taxon>
        <taxon>Metazoa</taxon>
        <taxon>Chordata</taxon>
        <taxon>Craniata</taxon>
        <taxon>Vertebrata</taxon>
        <taxon>Euteleostomi</taxon>
        <taxon>Actinopterygii</taxon>
        <taxon>Neopterygii</taxon>
        <taxon>Teleostei</taxon>
        <taxon>Anguilliformes</taxon>
        <taxon>Synaphobranchidae</taxon>
        <taxon>Synaphobranchus</taxon>
    </lineage>
</organism>
<name>A0A9Q1E949_SYNKA</name>